<evidence type="ECO:0000256" key="3">
    <source>
        <dbReference type="ARBA" id="ARBA00007931"/>
    </source>
</evidence>
<dbReference type="InterPro" id="IPR052348">
    <property type="entry name" value="Metallopeptidase_M50B"/>
</dbReference>
<keyword evidence="4" id="KW-1003">Cell membrane</keyword>
<dbReference type="PANTHER" id="PTHR35864">
    <property type="entry name" value="ZINC METALLOPROTEASE MJ0611-RELATED"/>
    <property type="match status" value="1"/>
</dbReference>
<evidence type="ECO:0000256" key="4">
    <source>
        <dbReference type="ARBA" id="ARBA00022475"/>
    </source>
</evidence>
<evidence type="ECO:0000256" key="6">
    <source>
        <dbReference type="ARBA" id="ARBA00022692"/>
    </source>
</evidence>
<comment type="similarity">
    <text evidence="3">Belongs to the peptidase M50B family.</text>
</comment>
<name>A0ABU3Z7C4_9FIRM</name>
<evidence type="ECO:0000256" key="9">
    <source>
        <dbReference type="ARBA" id="ARBA00022833"/>
    </source>
</evidence>
<evidence type="ECO:0000256" key="13">
    <source>
        <dbReference type="SAM" id="Phobius"/>
    </source>
</evidence>
<evidence type="ECO:0000256" key="2">
    <source>
        <dbReference type="ARBA" id="ARBA00004651"/>
    </source>
</evidence>
<feature type="transmembrane region" description="Helical" evidence="13">
    <location>
        <begin position="165"/>
        <end position="190"/>
    </location>
</feature>
<evidence type="ECO:0000256" key="8">
    <source>
        <dbReference type="ARBA" id="ARBA00022801"/>
    </source>
</evidence>
<dbReference type="CDD" id="cd06158">
    <property type="entry name" value="S2P-M50_like_1"/>
    <property type="match status" value="1"/>
</dbReference>
<gene>
    <name evidence="15" type="ORF">RVY80_01955</name>
</gene>
<evidence type="ECO:0000256" key="1">
    <source>
        <dbReference type="ARBA" id="ARBA00001947"/>
    </source>
</evidence>
<keyword evidence="11" id="KW-0482">Metalloprotease</keyword>
<protein>
    <submittedName>
        <fullName evidence="15">Site-2 protease family protein</fullName>
    </submittedName>
</protein>
<evidence type="ECO:0000256" key="12">
    <source>
        <dbReference type="ARBA" id="ARBA00023136"/>
    </source>
</evidence>
<keyword evidence="7" id="KW-0479">Metal-binding</keyword>
<keyword evidence="10 13" id="KW-1133">Transmembrane helix</keyword>
<evidence type="ECO:0000256" key="7">
    <source>
        <dbReference type="ARBA" id="ARBA00022723"/>
    </source>
</evidence>
<reference evidence="15 16" key="1">
    <citation type="submission" date="2023-10" db="EMBL/GenBank/DDBJ databases">
        <title>Veillonella sp. nov., isolated from a pig farm feces dump.</title>
        <authorList>
            <person name="Chang Y.-H."/>
        </authorList>
    </citation>
    <scope>NUCLEOTIDE SEQUENCE [LARGE SCALE GENOMIC DNA]</scope>
    <source>
        <strain evidence="15 16">YH-vei2233</strain>
    </source>
</reference>
<keyword evidence="16" id="KW-1185">Reference proteome</keyword>
<sequence>MFNFDIMGFLAGVPALILAIAGHEYAHARMATWLGDPTPRLAGRLTLNPMAHIDAVGALAMFLIGFGWARPVPINIAAFKDRRTDELLVALSGPTSNVIMAFIAYCLMIGLDAANLLTSDALYTVLRLIVLYNINFAIFNMLPIPPLDGSSIIMTFMPWQMRVQIYQFGWVSMFVFLLLLNSPIMSAIMYPLQRTILSAFQAIVQLII</sequence>
<feature type="transmembrane region" description="Helical" evidence="13">
    <location>
        <begin position="52"/>
        <end position="69"/>
    </location>
</feature>
<dbReference type="Pfam" id="PF02163">
    <property type="entry name" value="Peptidase_M50"/>
    <property type="match status" value="1"/>
</dbReference>
<dbReference type="GO" id="GO:0006508">
    <property type="term" value="P:proteolysis"/>
    <property type="evidence" value="ECO:0007669"/>
    <property type="project" value="UniProtKB-KW"/>
</dbReference>
<dbReference type="PANTHER" id="PTHR35864:SF1">
    <property type="entry name" value="ZINC METALLOPROTEASE YWHC-RELATED"/>
    <property type="match status" value="1"/>
</dbReference>
<comment type="cofactor">
    <cofactor evidence="1">
        <name>Zn(2+)</name>
        <dbReference type="ChEBI" id="CHEBI:29105"/>
    </cofactor>
</comment>
<keyword evidence="8" id="KW-0378">Hydrolase</keyword>
<dbReference type="RefSeq" id="WP_317329454.1">
    <property type="nucleotide sequence ID" value="NZ_JAWJZA010000005.1"/>
</dbReference>
<comment type="caution">
    <text evidence="15">The sequence shown here is derived from an EMBL/GenBank/DDBJ whole genome shotgun (WGS) entry which is preliminary data.</text>
</comment>
<comment type="subcellular location">
    <subcellularLocation>
        <location evidence="2">Cell membrane</location>
        <topology evidence="2">Multi-pass membrane protein</topology>
    </subcellularLocation>
</comment>
<dbReference type="Proteomes" id="UP001272515">
    <property type="component" value="Unassembled WGS sequence"/>
</dbReference>
<proteinExistence type="inferred from homology"/>
<dbReference type="InterPro" id="IPR008915">
    <property type="entry name" value="Peptidase_M50"/>
</dbReference>
<keyword evidence="12 13" id="KW-0472">Membrane</keyword>
<dbReference type="GO" id="GO:0008233">
    <property type="term" value="F:peptidase activity"/>
    <property type="evidence" value="ECO:0007669"/>
    <property type="project" value="UniProtKB-KW"/>
</dbReference>
<keyword evidence="5 15" id="KW-0645">Protease</keyword>
<keyword evidence="6 13" id="KW-0812">Transmembrane</keyword>
<organism evidence="15 16">
    <name type="scientific">Veillonella absiana</name>
    <dbReference type="NCBI Taxonomy" id="3079305"/>
    <lineage>
        <taxon>Bacteria</taxon>
        <taxon>Bacillati</taxon>
        <taxon>Bacillota</taxon>
        <taxon>Negativicutes</taxon>
        <taxon>Veillonellales</taxon>
        <taxon>Veillonellaceae</taxon>
        <taxon>Veillonella</taxon>
    </lineage>
</organism>
<keyword evidence="9" id="KW-0862">Zinc</keyword>
<dbReference type="EMBL" id="JAWJZB010000002">
    <property type="protein sequence ID" value="MDV5087616.1"/>
    <property type="molecule type" value="Genomic_DNA"/>
</dbReference>
<feature type="domain" description="Peptidase M50" evidence="14">
    <location>
        <begin position="118"/>
        <end position="178"/>
    </location>
</feature>
<evidence type="ECO:0000256" key="10">
    <source>
        <dbReference type="ARBA" id="ARBA00022989"/>
    </source>
</evidence>
<dbReference type="InterPro" id="IPR044537">
    <property type="entry name" value="Rip2-like"/>
</dbReference>
<feature type="transmembrane region" description="Helical" evidence="13">
    <location>
        <begin position="122"/>
        <end position="144"/>
    </location>
</feature>
<evidence type="ECO:0000313" key="15">
    <source>
        <dbReference type="EMBL" id="MDV5087616.1"/>
    </source>
</evidence>
<evidence type="ECO:0000313" key="16">
    <source>
        <dbReference type="Proteomes" id="UP001272515"/>
    </source>
</evidence>
<evidence type="ECO:0000256" key="11">
    <source>
        <dbReference type="ARBA" id="ARBA00023049"/>
    </source>
</evidence>
<accession>A0ABU3Z7C4</accession>
<evidence type="ECO:0000259" key="14">
    <source>
        <dbReference type="Pfam" id="PF02163"/>
    </source>
</evidence>
<feature type="transmembrane region" description="Helical" evidence="13">
    <location>
        <begin position="89"/>
        <end position="110"/>
    </location>
</feature>
<evidence type="ECO:0000256" key="5">
    <source>
        <dbReference type="ARBA" id="ARBA00022670"/>
    </source>
</evidence>